<gene>
    <name evidence="2" type="ORF">DCW38_07380</name>
</gene>
<feature type="transmembrane region" description="Helical" evidence="1">
    <location>
        <begin position="153"/>
        <end position="171"/>
    </location>
</feature>
<sequence length="257" mass="28442">MAKKTISIVVLLIYCLTLFANDTEIKKINWVERDKAKHELLDKIKKDKEEYIPPKDYLTKVGVSSAIFASSSIITMLFLGIITFSRSFNGGTDGYLSSQSCVLTPAGVGTIATLVYNIVDAKTCTSSVEKENVKRIGTWDMMAMESEKNANEWAFYWAGLLIYMIFSNSSYDYEESTVVLLPAGLLIASLLVVLVGRQTKSAYDISAFGKKFASEYNSELVKSTGIKRGTAYLYGSFTAMSFWMIGMTIIGLKTIGN</sequence>
<feature type="transmembrane region" description="Helical" evidence="1">
    <location>
        <begin position="177"/>
        <end position="196"/>
    </location>
</feature>
<dbReference type="Proteomes" id="UP000264062">
    <property type="component" value="Unassembled WGS sequence"/>
</dbReference>
<keyword evidence="1" id="KW-0472">Membrane</keyword>
<organism evidence="2 3">
    <name type="scientific">candidate division WOR-3 bacterium</name>
    <dbReference type="NCBI Taxonomy" id="2052148"/>
    <lineage>
        <taxon>Bacteria</taxon>
        <taxon>Bacteria division WOR-3</taxon>
    </lineage>
</organism>
<evidence type="ECO:0000313" key="3">
    <source>
        <dbReference type="Proteomes" id="UP000264062"/>
    </source>
</evidence>
<evidence type="ECO:0000256" key="1">
    <source>
        <dbReference type="SAM" id="Phobius"/>
    </source>
</evidence>
<reference evidence="2 3" key="1">
    <citation type="journal article" date="2018" name="Nat. Biotechnol.">
        <title>A standardized bacterial taxonomy based on genome phylogeny substantially revises the tree of life.</title>
        <authorList>
            <person name="Parks D.H."/>
            <person name="Chuvochina M."/>
            <person name="Waite D.W."/>
            <person name="Rinke C."/>
            <person name="Skarshewski A."/>
            <person name="Chaumeil P.A."/>
            <person name="Hugenholtz P."/>
        </authorList>
    </citation>
    <scope>NUCLEOTIDE SEQUENCE [LARGE SCALE GENOMIC DNA]</scope>
    <source>
        <strain evidence="2">UBA9956</strain>
    </source>
</reference>
<name>A0A350HBR5_UNCW3</name>
<proteinExistence type="predicted"/>
<protein>
    <submittedName>
        <fullName evidence="2">Uncharacterized protein</fullName>
    </submittedName>
</protein>
<keyword evidence="1" id="KW-0812">Transmembrane</keyword>
<evidence type="ECO:0000313" key="2">
    <source>
        <dbReference type="EMBL" id="HAV92981.1"/>
    </source>
</evidence>
<keyword evidence="1" id="KW-1133">Transmembrane helix</keyword>
<feature type="transmembrane region" description="Helical" evidence="1">
    <location>
        <begin position="61"/>
        <end position="82"/>
    </location>
</feature>
<accession>A0A350HBR5</accession>
<dbReference type="AlphaFoldDB" id="A0A350HBR5"/>
<feature type="transmembrane region" description="Helical" evidence="1">
    <location>
        <begin position="231"/>
        <end position="252"/>
    </location>
</feature>
<comment type="caution">
    <text evidence="2">The sequence shown here is derived from an EMBL/GenBank/DDBJ whole genome shotgun (WGS) entry which is preliminary data.</text>
</comment>
<dbReference type="EMBL" id="DMZY01000216">
    <property type="protein sequence ID" value="HAV92981.1"/>
    <property type="molecule type" value="Genomic_DNA"/>
</dbReference>